<keyword evidence="8" id="KW-1185">Reference proteome</keyword>
<dbReference type="Gene3D" id="1.20.1080.10">
    <property type="entry name" value="Glycerol uptake facilitator protein"/>
    <property type="match status" value="1"/>
</dbReference>
<dbReference type="RefSeq" id="WP_012035110.1">
    <property type="nucleotide sequence ID" value="NC_009464.1"/>
</dbReference>
<proteinExistence type="inferred from homology"/>
<keyword evidence="2 6" id="KW-0812">Transmembrane</keyword>
<dbReference type="Proteomes" id="UP000000663">
    <property type="component" value="Chromosome"/>
</dbReference>
<keyword evidence="3 6" id="KW-1133">Transmembrane helix</keyword>
<evidence type="ECO:0000256" key="6">
    <source>
        <dbReference type="SAM" id="Phobius"/>
    </source>
</evidence>
<dbReference type="InterPro" id="IPR000292">
    <property type="entry name" value="For/NO2_transpt"/>
</dbReference>
<dbReference type="GeneID" id="5142838"/>
<feature type="transmembrane region" description="Helical" evidence="6">
    <location>
        <begin position="172"/>
        <end position="191"/>
    </location>
</feature>
<dbReference type="NCBIfam" id="TIGR00790">
    <property type="entry name" value="fnt"/>
    <property type="match status" value="1"/>
</dbReference>
<evidence type="ECO:0000313" key="8">
    <source>
        <dbReference type="Proteomes" id="UP000000663"/>
    </source>
</evidence>
<feature type="transmembrane region" description="Helical" evidence="6">
    <location>
        <begin position="203"/>
        <end position="225"/>
    </location>
</feature>
<dbReference type="KEGG" id="rci:RCIX2379"/>
<dbReference type="AlphaFoldDB" id="Q0W2C2"/>
<dbReference type="PANTHER" id="PTHR30520">
    <property type="entry name" value="FORMATE TRANSPORTER-RELATED"/>
    <property type="match status" value="1"/>
</dbReference>
<dbReference type="PANTHER" id="PTHR30520:SF6">
    <property type="entry name" value="FORMATE_NITRATE FAMILY TRANSPORTER (EUROFUNG)"/>
    <property type="match status" value="1"/>
</dbReference>
<dbReference type="EMBL" id="AM114193">
    <property type="protein sequence ID" value="CAJ37471.1"/>
    <property type="molecule type" value="Genomic_DNA"/>
</dbReference>
<dbReference type="InterPro" id="IPR023271">
    <property type="entry name" value="Aquaporin-like"/>
</dbReference>
<protein>
    <submittedName>
        <fullName evidence="7">Formate transporter</fullName>
    </submittedName>
</protein>
<dbReference type="PROSITE" id="PS01006">
    <property type="entry name" value="FORMATE_NITRITE_TP_2"/>
    <property type="match status" value="1"/>
</dbReference>
<accession>Q0W2C2</accession>
<evidence type="ECO:0000256" key="3">
    <source>
        <dbReference type="ARBA" id="ARBA00022989"/>
    </source>
</evidence>
<dbReference type="eggNOG" id="arCOG03454">
    <property type="taxonomic scope" value="Archaea"/>
</dbReference>
<dbReference type="GO" id="GO:0005886">
    <property type="term" value="C:plasma membrane"/>
    <property type="evidence" value="ECO:0007669"/>
    <property type="project" value="TreeGrafter"/>
</dbReference>
<feature type="transmembrane region" description="Helical" evidence="6">
    <location>
        <begin position="28"/>
        <end position="53"/>
    </location>
</feature>
<dbReference type="PATRIC" id="fig|351160.9.peg.810"/>
<comment type="subcellular location">
    <subcellularLocation>
        <location evidence="1">Membrane</location>
        <topology evidence="1">Multi-pass membrane protein</topology>
    </subcellularLocation>
</comment>
<gene>
    <name evidence="7" type="primary">fdhC</name>
    <name evidence="7" type="ORF">RCIX2379</name>
</gene>
<sequence length="310" mass="32519">MAFKGPADIAKAAIASGQTKCTTTWTKLLVLAFLAGAYIAFGALLSEIVAGGLSNGTITLADGSINKIAMPSGLVKFAAGAVFPVGLMLVVIGGSELLTGNMMFAPMALFDKKTGLKGLTVNWTLVFIGNFIGAIFVAFFLAYMTGLFNAMPWASWAVSVAGGKVGLTWEQAFFRGIGCNWLVCLAVWLAISADDIVSKIMACWFPIMAFVTIGFEHSVANMFFIPLGIFAANDAGIAATLTAANVTIPALLLGAGGWVNFIWNNLIPVTLGNIVGAAVFVAMAYWWVYIRSPVCVTPPQPADAAKIAPK</sequence>
<feature type="transmembrane region" description="Helical" evidence="6">
    <location>
        <begin position="237"/>
        <end position="259"/>
    </location>
</feature>
<dbReference type="InterPro" id="IPR024002">
    <property type="entry name" value="For/NO2_transpt_CS"/>
</dbReference>
<dbReference type="STRING" id="351160.RCIX2379"/>
<evidence type="ECO:0000256" key="2">
    <source>
        <dbReference type="ARBA" id="ARBA00022692"/>
    </source>
</evidence>
<organism evidence="7 8">
    <name type="scientific">Methanocella arvoryzae (strain DSM 22066 / NBRC 105507 / MRE50)</name>
    <dbReference type="NCBI Taxonomy" id="351160"/>
    <lineage>
        <taxon>Archaea</taxon>
        <taxon>Methanobacteriati</taxon>
        <taxon>Methanobacteriota</taxon>
        <taxon>Stenosarchaea group</taxon>
        <taxon>Methanomicrobia</taxon>
        <taxon>Methanocellales</taxon>
        <taxon>Methanocellaceae</taxon>
        <taxon>Methanocella</taxon>
    </lineage>
</organism>
<keyword evidence="4 6" id="KW-0472">Membrane</keyword>
<dbReference type="GO" id="GO:0015499">
    <property type="term" value="F:formate transmembrane transporter activity"/>
    <property type="evidence" value="ECO:0007669"/>
    <property type="project" value="TreeGrafter"/>
</dbReference>
<evidence type="ECO:0000256" key="5">
    <source>
        <dbReference type="ARBA" id="ARBA00049660"/>
    </source>
</evidence>
<evidence type="ECO:0000256" key="1">
    <source>
        <dbReference type="ARBA" id="ARBA00004141"/>
    </source>
</evidence>
<reference evidence="7 8" key="1">
    <citation type="journal article" date="2006" name="Science">
        <title>Genome of rice cluster I archaea -- the key methane producers in the rice rhizosphere.</title>
        <authorList>
            <person name="Erkel C."/>
            <person name="Kube M."/>
            <person name="Reinhardt R."/>
            <person name="Liesack W."/>
        </authorList>
    </citation>
    <scope>NUCLEOTIDE SEQUENCE [LARGE SCALE GENOMIC DNA]</scope>
    <source>
        <strain evidence="8">DSM 22066 / NBRC 105507 / MRE50</strain>
    </source>
</reference>
<name>Q0W2C2_METAR</name>
<feature type="transmembrane region" description="Helical" evidence="6">
    <location>
        <begin position="266"/>
        <end position="288"/>
    </location>
</feature>
<feature type="transmembrane region" description="Helical" evidence="6">
    <location>
        <begin position="73"/>
        <end position="98"/>
    </location>
</feature>
<evidence type="ECO:0000256" key="4">
    <source>
        <dbReference type="ARBA" id="ARBA00023136"/>
    </source>
</evidence>
<evidence type="ECO:0000313" key="7">
    <source>
        <dbReference type="EMBL" id="CAJ37471.1"/>
    </source>
</evidence>
<comment type="similarity">
    <text evidence="5">Belongs to the FNT transporter (TC 1.A.16) family.</text>
</comment>
<dbReference type="Pfam" id="PF01226">
    <property type="entry name" value="Form_Nir_trans"/>
    <property type="match status" value="1"/>
</dbReference>
<dbReference type="OrthoDB" id="117182at2157"/>
<feature type="transmembrane region" description="Helical" evidence="6">
    <location>
        <begin position="119"/>
        <end position="143"/>
    </location>
</feature>